<evidence type="ECO:0000313" key="2">
    <source>
        <dbReference type="EnsemblMetazoa" id="CJA03445.1"/>
    </source>
</evidence>
<reference evidence="2" key="2">
    <citation type="submission" date="2022-06" db="UniProtKB">
        <authorList>
            <consortium name="EnsemblMetazoa"/>
        </authorList>
    </citation>
    <scope>IDENTIFICATION</scope>
    <source>
        <strain evidence="2">DF5081</strain>
    </source>
</reference>
<dbReference type="AlphaFoldDB" id="A0A8R1HJF1"/>
<reference evidence="3" key="1">
    <citation type="submission" date="2010-08" db="EMBL/GenBank/DDBJ databases">
        <authorList>
            <consortium name="Caenorhabditis japonica Sequencing Consortium"/>
            <person name="Wilson R.K."/>
        </authorList>
    </citation>
    <scope>NUCLEOTIDE SEQUENCE [LARGE SCALE GENOMIC DNA]</scope>
    <source>
        <strain evidence="3">DF5081</strain>
    </source>
</reference>
<proteinExistence type="predicted"/>
<dbReference type="PANTHER" id="PTHR22921">
    <property type="entry name" value="PROTEIN CBG20088-RELATED"/>
    <property type="match status" value="1"/>
</dbReference>
<dbReference type="EnsemblMetazoa" id="CJA03445.1">
    <property type="protein sequence ID" value="CJA03445.1"/>
    <property type="gene ID" value="WBGene00122649"/>
</dbReference>
<evidence type="ECO:0000313" key="3">
    <source>
        <dbReference type="Proteomes" id="UP000005237"/>
    </source>
</evidence>
<organism evidence="2 3">
    <name type="scientific">Caenorhabditis japonica</name>
    <dbReference type="NCBI Taxonomy" id="281687"/>
    <lineage>
        <taxon>Eukaryota</taxon>
        <taxon>Metazoa</taxon>
        <taxon>Ecdysozoa</taxon>
        <taxon>Nematoda</taxon>
        <taxon>Chromadorea</taxon>
        <taxon>Rhabditida</taxon>
        <taxon>Rhabditina</taxon>
        <taxon>Rhabditomorpha</taxon>
        <taxon>Rhabditoidea</taxon>
        <taxon>Rhabditidae</taxon>
        <taxon>Peloderinae</taxon>
        <taxon>Caenorhabditis</taxon>
    </lineage>
</organism>
<dbReference type="PANTHER" id="PTHR22921:SF27">
    <property type="entry name" value="C2H2-TYPE DOMAIN-CONTAINING PROTEIN-RELATED"/>
    <property type="match status" value="1"/>
</dbReference>
<evidence type="ECO:0000256" key="1">
    <source>
        <dbReference type="SAM" id="MobiDB-lite"/>
    </source>
</evidence>
<protein>
    <submittedName>
        <fullName evidence="2">Uncharacterized protein</fullName>
    </submittedName>
</protein>
<dbReference type="Proteomes" id="UP000005237">
    <property type="component" value="Unassembled WGS sequence"/>
</dbReference>
<keyword evidence="3" id="KW-1185">Reference proteome</keyword>
<name>A0A8R1HJF1_CAEJA</name>
<feature type="compositionally biased region" description="Polar residues" evidence="1">
    <location>
        <begin position="1"/>
        <end position="19"/>
    </location>
</feature>
<accession>A0A8R1HJF1</accession>
<feature type="region of interest" description="Disordered" evidence="1">
    <location>
        <begin position="1"/>
        <end position="57"/>
    </location>
</feature>
<sequence>MNTTRPHSSKTMAQPTKQTKATKRIHQKMGNDSPAVLSEDESLSPFKRNKCPSSSGGQWNPTSLIYNNCYSSTTGVRLSQQECEDNLRNALKNKKKTNWYSVLELSDRDGIRGTATSELCRIVALDLFQNQERKRNTERAPRVAPISKNPAPLFDLEYAYHVDTVVHLPGARRLHVSSLLSDNIIKVLKAGFQIEDSVFALPALCAQVKSLIRNYINRERRKCLAETETRLKQFNEDYAENVNFQLQMEIIGNIVYEQENSTAATYLFEQDENIPISTEETVGSVHSE</sequence>